<keyword evidence="2" id="KW-1185">Reference proteome</keyword>
<reference evidence="1" key="1">
    <citation type="submission" date="2020-06" db="EMBL/GenBank/DDBJ databases">
        <title>WGS assembly of Ceratodon purpureus strain R40.</title>
        <authorList>
            <person name="Carey S.B."/>
            <person name="Jenkins J."/>
            <person name="Shu S."/>
            <person name="Lovell J.T."/>
            <person name="Sreedasyam A."/>
            <person name="Maumus F."/>
            <person name="Tiley G.P."/>
            <person name="Fernandez-Pozo N."/>
            <person name="Barry K."/>
            <person name="Chen C."/>
            <person name="Wang M."/>
            <person name="Lipzen A."/>
            <person name="Daum C."/>
            <person name="Saski C.A."/>
            <person name="Payton A.C."/>
            <person name="Mcbreen J.C."/>
            <person name="Conrad R.E."/>
            <person name="Kollar L.M."/>
            <person name="Olsson S."/>
            <person name="Huttunen S."/>
            <person name="Landis J.B."/>
            <person name="Wickett N.J."/>
            <person name="Johnson M.G."/>
            <person name="Rensing S.A."/>
            <person name="Grimwood J."/>
            <person name="Schmutz J."/>
            <person name="Mcdaniel S.F."/>
        </authorList>
    </citation>
    <scope>NUCLEOTIDE SEQUENCE</scope>
    <source>
        <strain evidence="1">R40</strain>
    </source>
</reference>
<protein>
    <recommendedName>
        <fullName evidence="3">Endonuclease/exonuclease/phosphatase domain-containing protein</fullName>
    </recommendedName>
</protein>
<dbReference type="Proteomes" id="UP000822688">
    <property type="component" value="Chromosome V"/>
</dbReference>
<evidence type="ECO:0008006" key="3">
    <source>
        <dbReference type="Google" id="ProtNLM"/>
    </source>
</evidence>
<sequence>RGKAYWNGAVLNAETSRWRGRTAILTSPAVHQATHSAGIIIPGRAQWILCKLDNSMQGFLNLYARNSGLERATFWDTVAQNLPNADSWVMGGDLNMVEHEADRSGNPPKKLPREEQDGWDNLILKLGLEDTWESDGYTHHDSLRFSWTNKQQELSHLMARLDRFYVGEWGRNRGGKLEILAGFNTLSDHVPVHLHIRRKSHRQQDSRSFCFNTSFLENEALVIKLAAAWSEEPRPIGESETWALWVVKAQLRIKDFCQ</sequence>
<dbReference type="SUPFAM" id="SSF56219">
    <property type="entry name" value="DNase I-like"/>
    <property type="match status" value="1"/>
</dbReference>
<comment type="caution">
    <text evidence="1">The sequence shown here is derived from an EMBL/GenBank/DDBJ whole genome shotgun (WGS) entry which is preliminary data.</text>
</comment>
<dbReference type="Gene3D" id="3.60.10.10">
    <property type="entry name" value="Endonuclease/exonuclease/phosphatase"/>
    <property type="match status" value="1"/>
</dbReference>
<gene>
    <name evidence="1" type="ORF">KC19_VG096100</name>
</gene>
<evidence type="ECO:0000313" key="1">
    <source>
        <dbReference type="EMBL" id="KAG0572449.1"/>
    </source>
</evidence>
<feature type="non-terminal residue" evidence="1">
    <location>
        <position position="1"/>
    </location>
</feature>
<dbReference type="EMBL" id="CM026426">
    <property type="protein sequence ID" value="KAG0572449.1"/>
    <property type="molecule type" value="Genomic_DNA"/>
</dbReference>
<dbReference type="AlphaFoldDB" id="A0A8T0HNS3"/>
<proteinExistence type="predicted"/>
<name>A0A8T0HNS3_CERPU</name>
<dbReference type="InterPro" id="IPR036691">
    <property type="entry name" value="Endo/exonu/phosph_ase_sf"/>
</dbReference>
<organism evidence="1 2">
    <name type="scientific">Ceratodon purpureus</name>
    <name type="common">Fire moss</name>
    <name type="synonym">Dicranum purpureum</name>
    <dbReference type="NCBI Taxonomy" id="3225"/>
    <lineage>
        <taxon>Eukaryota</taxon>
        <taxon>Viridiplantae</taxon>
        <taxon>Streptophyta</taxon>
        <taxon>Embryophyta</taxon>
        <taxon>Bryophyta</taxon>
        <taxon>Bryophytina</taxon>
        <taxon>Bryopsida</taxon>
        <taxon>Dicranidae</taxon>
        <taxon>Pseudoditrichales</taxon>
        <taxon>Ditrichaceae</taxon>
        <taxon>Ceratodon</taxon>
    </lineage>
</organism>
<evidence type="ECO:0000313" key="2">
    <source>
        <dbReference type="Proteomes" id="UP000822688"/>
    </source>
</evidence>
<accession>A0A8T0HNS3</accession>